<gene>
    <name evidence="5" type="ORF">DLAC_05361</name>
</gene>
<dbReference type="Proteomes" id="UP000076078">
    <property type="component" value="Unassembled WGS sequence"/>
</dbReference>
<evidence type="ECO:0000256" key="2">
    <source>
        <dbReference type="ARBA" id="ARBA00023242"/>
    </source>
</evidence>
<evidence type="ECO:0000259" key="4">
    <source>
        <dbReference type="Pfam" id="PF10187"/>
    </source>
</evidence>
<feature type="compositionally biased region" description="Basic and acidic residues" evidence="3">
    <location>
        <begin position="150"/>
        <end position="164"/>
    </location>
</feature>
<feature type="region of interest" description="Disordered" evidence="3">
    <location>
        <begin position="140"/>
        <end position="204"/>
    </location>
</feature>
<keyword evidence="2" id="KW-0539">Nucleus</keyword>
<dbReference type="GO" id="GO:0005634">
    <property type="term" value="C:nucleus"/>
    <property type="evidence" value="ECO:0007669"/>
    <property type="project" value="UniProtKB-SubCell"/>
</dbReference>
<dbReference type="AlphaFoldDB" id="A0A151ZFM8"/>
<evidence type="ECO:0000256" key="1">
    <source>
        <dbReference type="ARBA" id="ARBA00004123"/>
    </source>
</evidence>
<dbReference type="EMBL" id="LODT01000028">
    <property type="protein sequence ID" value="KYQ92782.1"/>
    <property type="molecule type" value="Genomic_DNA"/>
</dbReference>
<evidence type="ECO:0000313" key="6">
    <source>
        <dbReference type="Proteomes" id="UP000076078"/>
    </source>
</evidence>
<feature type="compositionally biased region" description="Acidic residues" evidence="3">
    <location>
        <begin position="193"/>
        <end position="204"/>
    </location>
</feature>
<accession>A0A151ZFM8</accession>
<protein>
    <recommendedName>
        <fullName evidence="4">FAM192A/Fyv6 N-terminal domain-containing protein</fullName>
    </recommendedName>
</protein>
<keyword evidence="6" id="KW-1185">Reference proteome</keyword>
<dbReference type="InParanoid" id="A0A151ZFM8"/>
<dbReference type="OMA" id="EHYKENE"/>
<dbReference type="Pfam" id="PF10187">
    <property type="entry name" value="FAM192A_Fyv6_N"/>
    <property type="match status" value="1"/>
</dbReference>
<evidence type="ECO:0000256" key="3">
    <source>
        <dbReference type="SAM" id="MobiDB-lite"/>
    </source>
</evidence>
<name>A0A151ZFM8_TIELA</name>
<dbReference type="InterPro" id="IPR019331">
    <property type="entry name" value="FAM192A/Fyv6_N"/>
</dbReference>
<organism evidence="5 6">
    <name type="scientific">Tieghemostelium lacteum</name>
    <name type="common">Slime mold</name>
    <name type="synonym">Dictyostelium lacteum</name>
    <dbReference type="NCBI Taxonomy" id="361077"/>
    <lineage>
        <taxon>Eukaryota</taxon>
        <taxon>Amoebozoa</taxon>
        <taxon>Evosea</taxon>
        <taxon>Eumycetozoa</taxon>
        <taxon>Dictyostelia</taxon>
        <taxon>Dictyosteliales</taxon>
        <taxon>Raperosteliaceae</taxon>
        <taxon>Tieghemostelium</taxon>
    </lineage>
</organism>
<sequence>MSYSFANRFISESELEEQRKLYGTKEKDDIVDNRTLFEKLQEQKRIKEEEIAERTKFNNDDIEYFQEKDKIETEKKRQEQDEIENELDQFRKYQSLTDTVIDKKTDITLNKKLMGLENESNNTNQSKNLKLNIKINIKKSNEDENDNQDENTKKENINNKKRSLDQLSDNSDNDHSKKPKNALSTLFSAYGDSDSDSDSDSNSK</sequence>
<dbReference type="OrthoDB" id="75720at2759"/>
<dbReference type="STRING" id="361077.A0A151ZFM8"/>
<evidence type="ECO:0000313" key="5">
    <source>
        <dbReference type="EMBL" id="KYQ92782.1"/>
    </source>
</evidence>
<dbReference type="PANTHER" id="PTHR13495">
    <property type="entry name" value="NEFA-INTERACTING NUCLEAR PROTEIN NIP30"/>
    <property type="match status" value="1"/>
</dbReference>
<dbReference type="InterPro" id="IPR039845">
    <property type="entry name" value="FAM192A"/>
</dbReference>
<comment type="subcellular location">
    <subcellularLocation>
        <location evidence="1">Nucleus</location>
    </subcellularLocation>
</comment>
<dbReference type="PANTHER" id="PTHR13495:SF0">
    <property type="entry name" value="PSME3-INTERACTING PROTEIN"/>
    <property type="match status" value="1"/>
</dbReference>
<feature type="domain" description="FAM192A/Fyv6 N-terminal" evidence="4">
    <location>
        <begin position="14"/>
        <end position="91"/>
    </location>
</feature>
<reference evidence="5 6" key="1">
    <citation type="submission" date="2015-12" db="EMBL/GenBank/DDBJ databases">
        <title>Dictyostelia acquired genes for synthesis and detection of signals that induce cell-type specialization by lateral gene transfer from prokaryotes.</title>
        <authorList>
            <person name="Gloeckner G."/>
            <person name="Schaap P."/>
        </authorList>
    </citation>
    <scope>NUCLEOTIDE SEQUENCE [LARGE SCALE GENOMIC DNA]</scope>
    <source>
        <strain evidence="5 6">TK</strain>
    </source>
</reference>
<comment type="caution">
    <text evidence="5">The sequence shown here is derived from an EMBL/GenBank/DDBJ whole genome shotgun (WGS) entry which is preliminary data.</text>
</comment>
<proteinExistence type="predicted"/>